<dbReference type="PROSITE" id="PS51257">
    <property type="entry name" value="PROKAR_LIPOPROTEIN"/>
    <property type="match status" value="1"/>
</dbReference>
<gene>
    <name evidence="2" type="ORF">Ahu01nite_087500</name>
</gene>
<keyword evidence="3" id="KW-1185">Reference proteome</keyword>
<feature type="transmembrane region" description="Helical" evidence="1">
    <location>
        <begin position="7"/>
        <end position="30"/>
    </location>
</feature>
<name>A0ABQ4A492_9ACTN</name>
<evidence type="ECO:0000313" key="3">
    <source>
        <dbReference type="Proteomes" id="UP000603200"/>
    </source>
</evidence>
<protein>
    <submittedName>
        <fullName evidence="2">Uncharacterized protein</fullName>
    </submittedName>
</protein>
<keyword evidence="1" id="KW-0472">Membrane</keyword>
<reference evidence="2 3" key="1">
    <citation type="submission" date="2021-01" db="EMBL/GenBank/DDBJ databases">
        <title>Whole genome shotgun sequence of Actinoplanes humidus NBRC 14915.</title>
        <authorList>
            <person name="Komaki H."/>
            <person name="Tamura T."/>
        </authorList>
    </citation>
    <scope>NUCLEOTIDE SEQUENCE [LARGE SCALE GENOMIC DNA]</scope>
    <source>
        <strain evidence="2 3">NBRC 14915</strain>
    </source>
</reference>
<evidence type="ECO:0000313" key="2">
    <source>
        <dbReference type="EMBL" id="GIE25648.1"/>
    </source>
</evidence>
<dbReference type="Proteomes" id="UP000603200">
    <property type="component" value="Unassembled WGS sequence"/>
</dbReference>
<dbReference type="EMBL" id="BOMN01000125">
    <property type="protein sequence ID" value="GIE25648.1"/>
    <property type="molecule type" value="Genomic_DNA"/>
</dbReference>
<keyword evidence="1" id="KW-1133">Transmembrane helix</keyword>
<comment type="caution">
    <text evidence="2">The sequence shown here is derived from an EMBL/GenBank/DDBJ whole genome shotgun (WGS) entry which is preliminary data.</text>
</comment>
<evidence type="ECO:0000256" key="1">
    <source>
        <dbReference type="SAM" id="Phobius"/>
    </source>
</evidence>
<sequence>MGSRRRLTLATITIGLVASVIGCAVGYLVLSATFGRWVSEPISSGIIHVGT</sequence>
<keyword evidence="1" id="KW-0812">Transmembrane</keyword>
<proteinExistence type="predicted"/>
<organism evidence="2 3">
    <name type="scientific">Winogradskya humida</name>
    <dbReference type="NCBI Taxonomy" id="113566"/>
    <lineage>
        <taxon>Bacteria</taxon>
        <taxon>Bacillati</taxon>
        <taxon>Actinomycetota</taxon>
        <taxon>Actinomycetes</taxon>
        <taxon>Micromonosporales</taxon>
        <taxon>Micromonosporaceae</taxon>
        <taxon>Winogradskya</taxon>
    </lineage>
</organism>
<accession>A0ABQ4A492</accession>